<name>A0A1L7WGW1_9HELO</name>
<comment type="subcellular location">
    <subcellularLocation>
        <location evidence="1">Endomembrane system</location>
        <topology evidence="1">Multi-pass membrane protein</topology>
    </subcellularLocation>
</comment>
<keyword evidence="4 8" id="KW-0812">Transmembrane</keyword>
<sequence length="493" mass="53488">MTTLTGTGQGDHQDVINNGSWLPSAEHKPKLVFEDTKGQIESPVEDADGDEILERWNKPRINLYRYLAALYSFIIMGMNDAAYGALIPYLEPYYNINYTVISLVFLAPFVGYTAAALLNDKIHMHFGQLGVATVAPICKIIAYVVTCVHPPYPVLPIIFMLAGFGNGLEDGGWNAWIGNMESANEMLGFLHGCYGLGATISPLIATAMVTKGGLQWFEFYYLMVGFAVLELILCATFFRKATGAAHRAANPQNHASSSNARTREALRNPITWVCAFFLLCYVGVEVSLGGWLVTFMLKVRHGEAFASGLVVTGFWLGLTFGRIILGFVTGKIGEKLAIAAYSLICIGLELCFWLIPNFVASAVFAGWLGFFLGPLFPAAIVVATKLLPRRLHVSAVGFAAAFGGGGAAVLPFAVGAIAQARGVQVLQPIVLALLVLILALWCMLPGGFKKGALEESSREREEARERGEDVESGPVRIAVRKLRKKMGLVIKRS</sequence>
<keyword evidence="11" id="KW-1185">Reference proteome</keyword>
<dbReference type="FunFam" id="1.20.1250.20:FF:000286">
    <property type="entry name" value="MFS efflux transporter"/>
    <property type="match status" value="1"/>
</dbReference>
<dbReference type="FunFam" id="1.20.1250.20:FF:000308">
    <property type="entry name" value="MFS efflux transporter"/>
    <property type="match status" value="1"/>
</dbReference>
<dbReference type="InterPro" id="IPR051788">
    <property type="entry name" value="MFS_Transporter"/>
</dbReference>
<evidence type="ECO:0000256" key="8">
    <source>
        <dbReference type="SAM" id="Phobius"/>
    </source>
</evidence>
<protein>
    <submittedName>
        <fullName evidence="10">Related to tetracycline resistance proteins</fullName>
    </submittedName>
</protein>
<organism evidence="10 11">
    <name type="scientific">Phialocephala subalpina</name>
    <dbReference type="NCBI Taxonomy" id="576137"/>
    <lineage>
        <taxon>Eukaryota</taxon>
        <taxon>Fungi</taxon>
        <taxon>Dikarya</taxon>
        <taxon>Ascomycota</taxon>
        <taxon>Pezizomycotina</taxon>
        <taxon>Leotiomycetes</taxon>
        <taxon>Helotiales</taxon>
        <taxon>Mollisiaceae</taxon>
        <taxon>Phialocephala</taxon>
        <taxon>Phialocephala fortinii species complex</taxon>
    </lineage>
</organism>
<feature type="transmembrane region" description="Helical" evidence="8">
    <location>
        <begin position="395"/>
        <end position="417"/>
    </location>
</feature>
<dbReference type="OrthoDB" id="413079at2759"/>
<feature type="domain" description="Major facilitator superfamily (MFS) profile" evidence="9">
    <location>
        <begin position="65"/>
        <end position="450"/>
    </location>
</feature>
<feature type="transmembrane region" description="Helical" evidence="8">
    <location>
        <begin position="96"/>
        <end position="118"/>
    </location>
</feature>
<evidence type="ECO:0000256" key="5">
    <source>
        <dbReference type="ARBA" id="ARBA00022989"/>
    </source>
</evidence>
<gene>
    <name evidence="10" type="ORF">PAC_01886</name>
</gene>
<dbReference type="Pfam" id="PF07690">
    <property type="entry name" value="MFS_1"/>
    <property type="match status" value="1"/>
</dbReference>
<reference evidence="10 11" key="1">
    <citation type="submission" date="2016-03" db="EMBL/GenBank/DDBJ databases">
        <authorList>
            <person name="Ploux O."/>
        </authorList>
    </citation>
    <scope>NUCLEOTIDE SEQUENCE [LARGE SCALE GENOMIC DNA]</scope>
    <source>
        <strain evidence="10 11">UAMH 11012</strain>
    </source>
</reference>
<accession>A0A1L7WGW1</accession>
<feature type="transmembrane region" description="Helical" evidence="8">
    <location>
        <begin position="336"/>
        <end position="355"/>
    </location>
</feature>
<dbReference type="SUPFAM" id="SSF103473">
    <property type="entry name" value="MFS general substrate transporter"/>
    <property type="match status" value="1"/>
</dbReference>
<keyword evidence="3" id="KW-0813">Transport</keyword>
<dbReference type="PANTHER" id="PTHR23514">
    <property type="entry name" value="BYPASS OF STOP CODON PROTEIN 6"/>
    <property type="match status" value="1"/>
</dbReference>
<feature type="transmembrane region" description="Helical" evidence="8">
    <location>
        <begin position="219"/>
        <end position="238"/>
    </location>
</feature>
<feature type="transmembrane region" description="Helical" evidence="8">
    <location>
        <begin position="304"/>
        <end position="324"/>
    </location>
</feature>
<feature type="transmembrane region" description="Helical" evidence="8">
    <location>
        <begin position="189"/>
        <end position="207"/>
    </location>
</feature>
<dbReference type="Gene3D" id="1.20.1250.20">
    <property type="entry name" value="MFS general substrate transporter like domains"/>
    <property type="match status" value="2"/>
</dbReference>
<dbReference type="GO" id="GO:0022857">
    <property type="term" value="F:transmembrane transporter activity"/>
    <property type="evidence" value="ECO:0007669"/>
    <property type="project" value="InterPro"/>
</dbReference>
<dbReference type="Proteomes" id="UP000184330">
    <property type="component" value="Unassembled WGS sequence"/>
</dbReference>
<feature type="transmembrane region" description="Helical" evidence="8">
    <location>
        <begin position="429"/>
        <end position="448"/>
    </location>
</feature>
<keyword evidence="6 8" id="KW-0472">Membrane</keyword>
<evidence type="ECO:0000256" key="4">
    <source>
        <dbReference type="ARBA" id="ARBA00022692"/>
    </source>
</evidence>
<dbReference type="PROSITE" id="PS50850">
    <property type="entry name" value="MFS"/>
    <property type="match status" value="1"/>
</dbReference>
<dbReference type="GO" id="GO:0012505">
    <property type="term" value="C:endomembrane system"/>
    <property type="evidence" value="ECO:0007669"/>
    <property type="project" value="UniProtKB-SubCell"/>
</dbReference>
<evidence type="ECO:0000313" key="11">
    <source>
        <dbReference type="Proteomes" id="UP000184330"/>
    </source>
</evidence>
<dbReference type="InterPro" id="IPR011701">
    <property type="entry name" value="MFS"/>
</dbReference>
<evidence type="ECO:0000256" key="1">
    <source>
        <dbReference type="ARBA" id="ARBA00004127"/>
    </source>
</evidence>
<dbReference type="EMBL" id="FJOG01000002">
    <property type="protein sequence ID" value="CZR52009.1"/>
    <property type="molecule type" value="Genomic_DNA"/>
</dbReference>
<keyword evidence="5 8" id="KW-1133">Transmembrane helix</keyword>
<comment type="similarity">
    <text evidence="2">Belongs to the major facilitator superfamily.</text>
</comment>
<proteinExistence type="inferred from homology"/>
<feature type="transmembrane region" description="Helical" evidence="8">
    <location>
        <begin position="270"/>
        <end position="292"/>
    </location>
</feature>
<evidence type="ECO:0000256" key="6">
    <source>
        <dbReference type="ARBA" id="ARBA00023136"/>
    </source>
</evidence>
<dbReference type="GO" id="GO:0016020">
    <property type="term" value="C:membrane"/>
    <property type="evidence" value="ECO:0007669"/>
    <property type="project" value="TreeGrafter"/>
</dbReference>
<feature type="transmembrane region" description="Helical" evidence="8">
    <location>
        <begin position="361"/>
        <end position="383"/>
    </location>
</feature>
<evidence type="ECO:0000313" key="10">
    <source>
        <dbReference type="EMBL" id="CZR52009.1"/>
    </source>
</evidence>
<dbReference type="InterPro" id="IPR036259">
    <property type="entry name" value="MFS_trans_sf"/>
</dbReference>
<dbReference type="PANTHER" id="PTHR23514:SF3">
    <property type="entry name" value="BYPASS OF STOP CODON PROTEIN 6"/>
    <property type="match status" value="1"/>
</dbReference>
<evidence type="ECO:0000256" key="7">
    <source>
        <dbReference type="SAM" id="MobiDB-lite"/>
    </source>
</evidence>
<feature type="transmembrane region" description="Helical" evidence="8">
    <location>
        <begin position="63"/>
        <end position="90"/>
    </location>
</feature>
<feature type="region of interest" description="Disordered" evidence="7">
    <location>
        <begin position="1"/>
        <end position="22"/>
    </location>
</feature>
<evidence type="ECO:0000256" key="3">
    <source>
        <dbReference type="ARBA" id="ARBA00022448"/>
    </source>
</evidence>
<evidence type="ECO:0000259" key="9">
    <source>
        <dbReference type="PROSITE" id="PS50850"/>
    </source>
</evidence>
<dbReference type="AlphaFoldDB" id="A0A1L7WGW1"/>
<evidence type="ECO:0000256" key="2">
    <source>
        <dbReference type="ARBA" id="ARBA00008335"/>
    </source>
</evidence>
<dbReference type="InterPro" id="IPR020846">
    <property type="entry name" value="MFS_dom"/>
</dbReference>